<name>A0A5D4RWP4_9BACI</name>
<gene>
    <name evidence="1" type="ORF">FZD47_25250</name>
</gene>
<dbReference type="Proteomes" id="UP000323732">
    <property type="component" value="Unassembled WGS sequence"/>
</dbReference>
<dbReference type="EMBL" id="VTES01000015">
    <property type="protein sequence ID" value="TYS55737.1"/>
    <property type="molecule type" value="Genomic_DNA"/>
</dbReference>
<protein>
    <submittedName>
        <fullName evidence="1">Uncharacterized protein</fullName>
    </submittedName>
</protein>
<reference evidence="1 2" key="1">
    <citation type="submission" date="2019-08" db="EMBL/GenBank/DDBJ databases">
        <title>Bacillus genomes from the desert of Cuatro Cienegas, Coahuila.</title>
        <authorList>
            <person name="Olmedo-Alvarez G."/>
        </authorList>
    </citation>
    <scope>NUCLEOTIDE SEQUENCE [LARGE SCALE GENOMIC DNA]</scope>
    <source>
        <strain evidence="1 2">CH37_1T</strain>
    </source>
</reference>
<accession>A0A5D4RWP4</accession>
<sequence length="374" mass="41249">MTVKARFGADGKVGIADEVVEIPPELTGDRNLFEGSASIKKSTGSAEFPREYLYFSSIQHALDKCEIGDDITISFDVQATKGAFLLVYNSNRDGERVFSPQKQFTNFGTAKQRLSFVTKLMPNTGTIGSPGNTFIEFYSNYDSGDFFTISNLKIEKGIKTVTPTWQPAPEDLGYAIPNWIHNFDNPVQFHGEGVAARRVVEIPAELMGGRNLIKDSGVLKRGAKYDLGHYLFGEHTLVEGETYTITAKFQHGSDRARLSLYSSGGYNSPVSMTNAERNSEGICSKTFVMSYAAGKKPSDSDIYKAVTLYQMPSSGTTSSTIEWVKIEKGVKTTPWQAAPEDLGYSLPGWIHNFNGPQFNKEGIAIKEIEEGRVF</sequence>
<proteinExistence type="predicted"/>
<organism evidence="1 2">
    <name type="scientific">Bacillus infantis</name>
    <dbReference type="NCBI Taxonomy" id="324767"/>
    <lineage>
        <taxon>Bacteria</taxon>
        <taxon>Bacillati</taxon>
        <taxon>Bacillota</taxon>
        <taxon>Bacilli</taxon>
        <taxon>Bacillales</taxon>
        <taxon>Bacillaceae</taxon>
        <taxon>Bacillus</taxon>
    </lineage>
</organism>
<evidence type="ECO:0000313" key="1">
    <source>
        <dbReference type="EMBL" id="TYS55737.1"/>
    </source>
</evidence>
<evidence type="ECO:0000313" key="2">
    <source>
        <dbReference type="Proteomes" id="UP000323732"/>
    </source>
</evidence>
<comment type="caution">
    <text evidence="1">The sequence shown here is derived from an EMBL/GenBank/DDBJ whole genome shotgun (WGS) entry which is preliminary data.</text>
</comment>
<dbReference type="RefSeq" id="WP_148951100.1">
    <property type="nucleotide sequence ID" value="NZ_VTES01000015.1"/>
</dbReference>
<dbReference type="AlphaFoldDB" id="A0A5D4RWP4"/>